<dbReference type="EMBL" id="JACXXH010000001">
    <property type="protein sequence ID" value="MBD3862266.1"/>
    <property type="molecule type" value="Genomic_DNA"/>
</dbReference>
<proteinExistence type="inferred from homology"/>
<dbReference type="InterPro" id="IPR029069">
    <property type="entry name" value="HotDog_dom_sf"/>
</dbReference>
<accession>A0ABR8LPX0</accession>
<reference evidence="3 4" key="1">
    <citation type="submission" date="2020-09" db="EMBL/GenBank/DDBJ databases">
        <title>Bacillus nautilus sp. nov., Chryseoglobus crepusculi sp. nov, and Psychrobacter noctis sp. nov., isolated from deep-sea sponges from the equatorial Atlantic.</title>
        <authorList>
            <person name="Stennett H.L."/>
            <person name="Williams S.E."/>
        </authorList>
    </citation>
    <scope>NUCLEOTIDE SEQUENCE [LARGE SCALE GENOMIC DNA]</scope>
    <source>
        <strain evidence="3 4">28M-24</strain>
    </source>
</reference>
<dbReference type="PANTHER" id="PTHR31793">
    <property type="entry name" value="4-HYDROXYBENZOYL-COA THIOESTERASE FAMILY MEMBER"/>
    <property type="match status" value="1"/>
</dbReference>
<comment type="similarity">
    <text evidence="1">Belongs to the 4-hydroxybenzoyl-CoA thioesterase family.</text>
</comment>
<dbReference type="InterPro" id="IPR006684">
    <property type="entry name" value="YbgC/YbaW"/>
</dbReference>
<dbReference type="Gene3D" id="3.10.129.10">
    <property type="entry name" value="Hotdog Thioesterase"/>
    <property type="match status" value="1"/>
</dbReference>
<dbReference type="Proteomes" id="UP000627521">
    <property type="component" value="Unassembled WGS sequence"/>
</dbReference>
<dbReference type="CDD" id="cd00586">
    <property type="entry name" value="4HBT"/>
    <property type="match status" value="1"/>
</dbReference>
<dbReference type="PANTHER" id="PTHR31793:SF27">
    <property type="entry name" value="NOVEL THIOESTERASE SUPERFAMILY DOMAIN AND SAPOSIN A-TYPE DOMAIN CONTAINING PROTEIN (0610012H03RIK)"/>
    <property type="match status" value="1"/>
</dbReference>
<organism evidence="3 4">
    <name type="scientific">Olleya marilimosa</name>
    <dbReference type="NCBI Taxonomy" id="272164"/>
    <lineage>
        <taxon>Bacteria</taxon>
        <taxon>Pseudomonadati</taxon>
        <taxon>Bacteroidota</taxon>
        <taxon>Flavobacteriia</taxon>
        <taxon>Flavobacteriales</taxon>
        <taxon>Flavobacteriaceae</taxon>
    </lineage>
</organism>
<evidence type="ECO:0000313" key="3">
    <source>
        <dbReference type="EMBL" id="MBD3862266.1"/>
    </source>
</evidence>
<dbReference type="Pfam" id="PF13279">
    <property type="entry name" value="4HBT_2"/>
    <property type="match status" value="1"/>
</dbReference>
<dbReference type="NCBIfam" id="TIGR00051">
    <property type="entry name" value="YbgC/FadM family acyl-CoA thioesterase"/>
    <property type="match status" value="1"/>
</dbReference>
<dbReference type="PIRSF" id="PIRSF003230">
    <property type="entry name" value="YbgC"/>
    <property type="match status" value="1"/>
</dbReference>
<keyword evidence="4" id="KW-1185">Reference proteome</keyword>
<sequence>MMQDEIQIRVRYAETDQMGIVHHGKYAIYLEMARIEWLRKLGISYRKMEEEGLGLPVVSLSINFKKSAYYDDLITVKTTLKKAPTALVEFEYEILNDLQQILCTATVVLAFLDMKTRRPTRPPKYFLEALNS</sequence>
<dbReference type="PROSITE" id="PS01328">
    <property type="entry name" value="4HBCOA_THIOESTERASE"/>
    <property type="match status" value="1"/>
</dbReference>
<evidence type="ECO:0000256" key="1">
    <source>
        <dbReference type="ARBA" id="ARBA00005953"/>
    </source>
</evidence>
<dbReference type="InterPro" id="IPR050563">
    <property type="entry name" value="4-hydroxybenzoyl-CoA_TE"/>
</dbReference>
<protein>
    <submittedName>
        <fullName evidence="3">Acyl-CoA thioesterase</fullName>
    </submittedName>
</protein>
<keyword evidence="2" id="KW-0378">Hydrolase</keyword>
<evidence type="ECO:0000256" key="2">
    <source>
        <dbReference type="ARBA" id="ARBA00022801"/>
    </source>
</evidence>
<gene>
    <name evidence="3" type="ORF">IEG06_02300</name>
</gene>
<dbReference type="SUPFAM" id="SSF54637">
    <property type="entry name" value="Thioesterase/thiol ester dehydrase-isomerase"/>
    <property type="match status" value="1"/>
</dbReference>
<name>A0ABR8LPX0_9FLAO</name>
<dbReference type="InterPro" id="IPR008272">
    <property type="entry name" value="HB-CoA_thioesterase_AS"/>
</dbReference>
<comment type="caution">
    <text evidence="3">The sequence shown here is derived from an EMBL/GenBank/DDBJ whole genome shotgun (WGS) entry which is preliminary data.</text>
</comment>
<evidence type="ECO:0000313" key="4">
    <source>
        <dbReference type="Proteomes" id="UP000627521"/>
    </source>
</evidence>